<evidence type="ECO:0000313" key="10">
    <source>
        <dbReference type="Proteomes" id="UP001500642"/>
    </source>
</evidence>
<feature type="transmembrane region" description="Helical" evidence="7">
    <location>
        <begin position="158"/>
        <end position="181"/>
    </location>
</feature>
<dbReference type="InterPro" id="IPR032816">
    <property type="entry name" value="VTT_dom"/>
</dbReference>
<dbReference type="PANTHER" id="PTHR42709">
    <property type="entry name" value="ALKALINE PHOSPHATASE LIKE PROTEIN"/>
    <property type="match status" value="1"/>
</dbReference>
<evidence type="ECO:0000313" key="9">
    <source>
        <dbReference type="EMBL" id="GAA4385570.1"/>
    </source>
</evidence>
<evidence type="ECO:0000256" key="4">
    <source>
        <dbReference type="ARBA" id="ARBA00022692"/>
    </source>
</evidence>
<feature type="transmembrane region" description="Helical" evidence="7">
    <location>
        <begin position="132"/>
        <end position="152"/>
    </location>
</feature>
<feature type="domain" description="VTT" evidence="8">
    <location>
        <begin position="27"/>
        <end position="152"/>
    </location>
</feature>
<evidence type="ECO:0000256" key="1">
    <source>
        <dbReference type="ARBA" id="ARBA00004651"/>
    </source>
</evidence>
<gene>
    <name evidence="9" type="ORF">GCM10023167_07480</name>
</gene>
<name>A0ABP8J5P1_9MICO</name>
<evidence type="ECO:0000256" key="6">
    <source>
        <dbReference type="ARBA" id="ARBA00023136"/>
    </source>
</evidence>
<evidence type="ECO:0000256" key="5">
    <source>
        <dbReference type="ARBA" id="ARBA00022989"/>
    </source>
</evidence>
<comment type="caution">
    <text evidence="9">The sequence shown here is derived from an EMBL/GenBank/DDBJ whole genome shotgun (WGS) entry which is preliminary data.</text>
</comment>
<reference evidence="10" key="1">
    <citation type="journal article" date="2019" name="Int. J. Syst. Evol. Microbiol.">
        <title>The Global Catalogue of Microorganisms (GCM) 10K type strain sequencing project: providing services to taxonomists for standard genome sequencing and annotation.</title>
        <authorList>
            <consortium name="The Broad Institute Genomics Platform"/>
            <consortium name="The Broad Institute Genome Sequencing Center for Infectious Disease"/>
            <person name="Wu L."/>
            <person name="Ma J."/>
        </authorList>
    </citation>
    <scope>NUCLEOTIDE SEQUENCE [LARGE SCALE GENOMIC DNA]</scope>
    <source>
        <strain evidence="10">JCM 17808</strain>
    </source>
</reference>
<comment type="similarity">
    <text evidence="2">Belongs to the DedA family.</text>
</comment>
<dbReference type="PANTHER" id="PTHR42709:SF6">
    <property type="entry name" value="UNDECAPRENYL PHOSPHATE TRANSPORTER A"/>
    <property type="match status" value="1"/>
</dbReference>
<accession>A0ABP8J5P1</accession>
<evidence type="ECO:0000256" key="7">
    <source>
        <dbReference type="SAM" id="Phobius"/>
    </source>
</evidence>
<keyword evidence="5 7" id="KW-1133">Transmembrane helix</keyword>
<evidence type="ECO:0000256" key="2">
    <source>
        <dbReference type="ARBA" id="ARBA00010792"/>
    </source>
</evidence>
<comment type="subcellular location">
    <subcellularLocation>
        <location evidence="1">Cell membrane</location>
        <topology evidence="1">Multi-pass membrane protein</topology>
    </subcellularLocation>
</comment>
<keyword evidence="6 7" id="KW-0472">Membrane</keyword>
<keyword evidence="10" id="KW-1185">Reference proteome</keyword>
<sequence>MAGFAGTLAVYPIAAFVNAIAGIVPPIPSTALFVGLGALNATNGEPSFLGLVLAMIAGSIAGDLVLYAVASRFDFRRWPLLSSPRAQRRLDRIEDRLTDEALEVLVISRFIPLGRTAVSLLAGAGRMPLRDFTGALTTASVLWALYSVGFGWVTARWIPVPTIVAVIIAIVLSIVLGFAISRLGDWWIERRADD</sequence>
<protein>
    <recommendedName>
        <fullName evidence="8">VTT domain-containing protein</fullName>
    </recommendedName>
</protein>
<feature type="transmembrane region" description="Helical" evidence="7">
    <location>
        <begin position="48"/>
        <end position="70"/>
    </location>
</feature>
<evidence type="ECO:0000256" key="3">
    <source>
        <dbReference type="ARBA" id="ARBA00022475"/>
    </source>
</evidence>
<evidence type="ECO:0000259" key="8">
    <source>
        <dbReference type="Pfam" id="PF09335"/>
    </source>
</evidence>
<proteinExistence type="inferred from homology"/>
<feature type="transmembrane region" description="Helical" evidence="7">
    <location>
        <begin position="7"/>
        <end position="28"/>
    </location>
</feature>
<dbReference type="Proteomes" id="UP001500642">
    <property type="component" value="Unassembled WGS sequence"/>
</dbReference>
<dbReference type="Pfam" id="PF09335">
    <property type="entry name" value="VTT_dom"/>
    <property type="match status" value="1"/>
</dbReference>
<organism evidence="9 10">
    <name type="scientific">Brevibacterium pityocampae</name>
    <dbReference type="NCBI Taxonomy" id="506594"/>
    <lineage>
        <taxon>Bacteria</taxon>
        <taxon>Bacillati</taxon>
        <taxon>Actinomycetota</taxon>
        <taxon>Actinomycetes</taxon>
        <taxon>Micrococcales</taxon>
        <taxon>Brevibacteriaceae</taxon>
        <taxon>Brevibacterium</taxon>
    </lineage>
</organism>
<dbReference type="InterPro" id="IPR051311">
    <property type="entry name" value="DedA_domain"/>
</dbReference>
<keyword evidence="4 7" id="KW-0812">Transmembrane</keyword>
<dbReference type="EMBL" id="BAABGL010000003">
    <property type="protein sequence ID" value="GAA4385570.1"/>
    <property type="molecule type" value="Genomic_DNA"/>
</dbReference>
<keyword evidence="3" id="KW-1003">Cell membrane</keyword>